<name>A0A328B2S3_9CAUL</name>
<evidence type="ECO:0000313" key="2">
    <source>
        <dbReference type="EMBL" id="RAK61219.1"/>
    </source>
</evidence>
<evidence type="ECO:0000256" key="1">
    <source>
        <dbReference type="SAM" id="MobiDB-lite"/>
    </source>
</evidence>
<dbReference type="AlphaFoldDB" id="A0A328B2S3"/>
<dbReference type="OrthoDB" id="7211009at2"/>
<keyword evidence="3" id="KW-1185">Reference proteome</keyword>
<sequence>MAARLLACVGAAAFTSGCIGNPLAEAKIDPASPVAGEVAKLAHSNSDYPSFSEIPAKPTDLRPARMYGQAARDVDQARVQIEQATAPGTWTLNNTETFAAAARAAAGPDVAPASAADTEAFANTLRKRATPPPPPNR</sequence>
<comment type="caution">
    <text evidence="2">The sequence shown here is derived from an EMBL/GenBank/DDBJ whole genome shotgun (WGS) entry which is preliminary data.</text>
</comment>
<dbReference type="Proteomes" id="UP000249842">
    <property type="component" value="Unassembled WGS sequence"/>
</dbReference>
<evidence type="ECO:0000313" key="3">
    <source>
        <dbReference type="Proteomes" id="UP000249842"/>
    </source>
</evidence>
<gene>
    <name evidence="2" type="ORF">DJ021_16115</name>
</gene>
<feature type="compositionally biased region" description="Low complexity" evidence="1">
    <location>
        <begin position="107"/>
        <end position="116"/>
    </location>
</feature>
<evidence type="ECO:0008006" key="4">
    <source>
        <dbReference type="Google" id="ProtNLM"/>
    </source>
</evidence>
<accession>A0A328B2S3</accession>
<proteinExistence type="predicted"/>
<feature type="region of interest" description="Disordered" evidence="1">
    <location>
        <begin position="107"/>
        <end position="137"/>
    </location>
</feature>
<dbReference type="RefSeq" id="WP_111458511.1">
    <property type="nucleotide sequence ID" value="NZ_QFYP01000001.1"/>
</dbReference>
<dbReference type="EMBL" id="QFYP01000001">
    <property type="protein sequence ID" value="RAK61219.1"/>
    <property type="molecule type" value="Genomic_DNA"/>
</dbReference>
<reference evidence="3" key="1">
    <citation type="submission" date="2018-05" db="EMBL/GenBank/DDBJ databases">
        <authorList>
            <person name="Li X."/>
        </authorList>
    </citation>
    <scope>NUCLEOTIDE SEQUENCE [LARGE SCALE GENOMIC DNA]</scope>
    <source>
        <strain evidence="3">HKS-05</strain>
    </source>
</reference>
<dbReference type="PROSITE" id="PS51257">
    <property type="entry name" value="PROKAR_LIPOPROTEIN"/>
    <property type="match status" value="1"/>
</dbReference>
<organism evidence="2 3">
    <name type="scientific">Phenylobacterium hankyongense</name>
    <dbReference type="NCBI Taxonomy" id="1813876"/>
    <lineage>
        <taxon>Bacteria</taxon>
        <taxon>Pseudomonadati</taxon>
        <taxon>Pseudomonadota</taxon>
        <taxon>Alphaproteobacteria</taxon>
        <taxon>Caulobacterales</taxon>
        <taxon>Caulobacteraceae</taxon>
        <taxon>Phenylobacterium</taxon>
    </lineage>
</organism>
<protein>
    <recommendedName>
        <fullName evidence="4">DUF3035 domain-containing protein</fullName>
    </recommendedName>
</protein>